<dbReference type="InterPro" id="IPR001356">
    <property type="entry name" value="HD"/>
</dbReference>
<dbReference type="GO" id="GO:0048513">
    <property type="term" value="P:animal organ development"/>
    <property type="evidence" value="ECO:0007669"/>
    <property type="project" value="TreeGrafter"/>
</dbReference>
<evidence type="ECO:0000256" key="1">
    <source>
        <dbReference type="ARBA" id="ARBA00004123"/>
    </source>
</evidence>
<dbReference type="Gene3D" id="1.10.10.60">
    <property type="entry name" value="Homeodomain-like"/>
    <property type="match status" value="1"/>
</dbReference>
<evidence type="ECO:0000256" key="3">
    <source>
        <dbReference type="ARBA" id="ARBA00023125"/>
    </source>
</evidence>
<dbReference type="GO" id="GO:0005634">
    <property type="term" value="C:nucleus"/>
    <property type="evidence" value="ECO:0007669"/>
    <property type="project" value="UniProtKB-SubCell"/>
</dbReference>
<dbReference type="SUPFAM" id="SSF46689">
    <property type="entry name" value="Homeodomain-like"/>
    <property type="match status" value="1"/>
</dbReference>
<dbReference type="PANTHER" id="PTHR45921">
    <property type="entry name" value="IP01054P"/>
    <property type="match status" value="1"/>
</dbReference>
<dbReference type="PROSITE" id="PS50071">
    <property type="entry name" value="HOMEOBOX_2"/>
    <property type="match status" value="1"/>
</dbReference>
<name>A0A0N5CWQ2_THECL</name>
<sequence>MSSTIAPTSKLAFGIQTILGTETDNNIFEPRKQLPDDRYPKENFAERASLQSIDTFPIIADHFPFHDTSAFKVACYLPQINYPKFTHHSESVSEAEIQDKFPFKYSNLVSQYQPLKHGFPSTSVISSCQIGQNNVLPVKYRKLNKTTISHSCLLLKSLPPNSKEAHVTSDWLTPSHVNLDKSSVENPSPFQIDPASLLSINISSMRCNLNKRKETINYRDCNVKPRRTGHPYQSRTPACHKKPRTSFTKEQIASLETKFLAQKYLASSERVNLANELEMSDVQVKTWFQNRRTKWRRQEAEEQEYEDKANAKMMSSYSNCFFARPDIVL</sequence>
<reference evidence="9 10" key="2">
    <citation type="submission" date="2018-11" db="EMBL/GenBank/DDBJ databases">
        <authorList>
            <consortium name="Pathogen Informatics"/>
        </authorList>
    </citation>
    <scope>NUCLEOTIDE SEQUENCE [LARGE SCALE GENOMIC DNA]</scope>
</reference>
<evidence type="ECO:0000256" key="7">
    <source>
        <dbReference type="RuleBase" id="RU000682"/>
    </source>
</evidence>
<dbReference type="CDD" id="cd00086">
    <property type="entry name" value="homeodomain"/>
    <property type="match status" value="1"/>
</dbReference>
<dbReference type="Pfam" id="PF00046">
    <property type="entry name" value="Homeodomain"/>
    <property type="match status" value="1"/>
</dbReference>
<protein>
    <submittedName>
        <fullName evidence="11">Homeobox domain-containing protein</fullName>
    </submittedName>
</protein>
<evidence type="ECO:0000256" key="4">
    <source>
        <dbReference type="ARBA" id="ARBA00023155"/>
    </source>
</evidence>
<dbReference type="STRING" id="103827.A0A0N5CWQ2"/>
<feature type="DNA-binding region" description="Homeobox" evidence="6">
    <location>
        <begin position="240"/>
        <end position="299"/>
    </location>
</feature>
<dbReference type="GO" id="GO:0000978">
    <property type="term" value="F:RNA polymerase II cis-regulatory region sequence-specific DNA binding"/>
    <property type="evidence" value="ECO:0007669"/>
    <property type="project" value="TreeGrafter"/>
</dbReference>
<evidence type="ECO:0000256" key="2">
    <source>
        <dbReference type="ARBA" id="ARBA00022473"/>
    </source>
</evidence>
<dbReference type="InterPro" id="IPR017970">
    <property type="entry name" value="Homeobox_CS"/>
</dbReference>
<keyword evidence="5 6" id="KW-0539">Nucleus</keyword>
<dbReference type="AlphaFoldDB" id="A0A0N5CWQ2"/>
<dbReference type="OMA" id="AGHKKPR"/>
<dbReference type="InterPro" id="IPR042247">
    <property type="entry name" value="TLX1/2/3"/>
</dbReference>
<evidence type="ECO:0000313" key="10">
    <source>
        <dbReference type="Proteomes" id="UP000276776"/>
    </source>
</evidence>
<keyword evidence="3 6" id="KW-0238">DNA-binding</keyword>
<evidence type="ECO:0000259" key="8">
    <source>
        <dbReference type="PROSITE" id="PS50071"/>
    </source>
</evidence>
<dbReference type="WBParaSite" id="TCLT_0000478101-mRNA-1">
    <property type="protein sequence ID" value="TCLT_0000478101-mRNA-1"/>
    <property type="gene ID" value="TCLT_0000478101"/>
</dbReference>
<dbReference type="EMBL" id="UYYF01004303">
    <property type="protein sequence ID" value="VDN01931.1"/>
    <property type="molecule type" value="Genomic_DNA"/>
</dbReference>
<dbReference type="PANTHER" id="PTHR45921:SF6">
    <property type="entry name" value="C15"/>
    <property type="match status" value="1"/>
</dbReference>
<evidence type="ECO:0000313" key="11">
    <source>
        <dbReference type="WBParaSite" id="TCLT_0000478101-mRNA-1"/>
    </source>
</evidence>
<keyword evidence="4 6" id="KW-0371">Homeobox</keyword>
<evidence type="ECO:0000256" key="5">
    <source>
        <dbReference type="ARBA" id="ARBA00023242"/>
    </source>
</evidence>
<evidence type="ECO:0000313" key="9">
    <source>
        <dbReference type="EMBL" id="VDN01931.1"/>
    </source>
</evidence>
<dbReference type="GO" id="GO:0000981">
    <property type="term" value="F:DNA-binding transcription factor activity, RNA polymerase II-specific"/>
    <property type="evidence" value="ECO:0007669"/>
    <property type="project" value="InterPro"/>
</dbReference>
<dbReference type="Proteomes" id="UP000276776">
    <property type="component" value="Unassembled WGS sequence"/>
</dbReference>
<accession>A0A0N5CWQ2</accession>
<evidence type="ECO:0000256" key="6">
    <source>
        <dbReference type="PROSITE-ProRule" id="PRU00108"/>
    </source>
</evidence>
<comment type="subcellular location">
    <subcellularLocation>
        <location evidence="1 6 7">Nucleus</location>
    </subcellularLocation>
</comment>
<dbReference type="FunFam" id="1.10.10.60:FF:000040">
    <property type="entry name" value="T-cell leukemia homeobox protein 3"/>
    <property type="match status" value="1"/>
</dbReference>
<dbReference type="InterPro" id="IPR009057">
    <property type="entry name" value="Homeodomain-like_sf"/>
</dbReference>
<proteinExistence type="predicted"/>
<keyword evidence="10" id="KW-1185">Reference proteome</keyword>
<reference evidence="11" key="1">
    <citation type="submission" date="2017-02" db="UniProtKB">
        <authorList>
            <consortium name="WormBaseParasite"/>
        </authorList>
    </citation>
    <scope>IDENTIFICATION</scope>
</reference>
<feature type="domain" description="Homeobox" evidence="8">
    <location>
        <begin position="238"/>
        <end position="298"/>
    </location>
</feature>
<gene>
    <name evidence="9" type="ORF">TCLT_LOCUS4770</name>
</gene>
<dbReference type="SMART" id="SM00389">
    <property type="entry name" value="HOX"/>
    <property type="match status" value="1"/>
</dbReference>
<organism evidence="11">
    <name type="scientific">Thelazia callipaeda</name>
    <name type="common">Oriental eyeworm</name>
    <name type="synonym">Parasitic nematode</name>
    <dbReference type="NCBI Taxonomy" id="103827"/>
    <lineage>
        <taxon>Eukaryota</taxon>
        <taxon>Metazoa</taxon>
        <taxon>Ecdysozoa</taxon>
        <taxon>Nematoda</taxon>
        <taxon>Chromadorea</taxon>
        <taxon>Rhabditida</taxon>
        <taxon>Spirurina</taxon>
        <taxon>Spiruromorpha</taxon>
        <taxon>Thelazioidea</taxon>
        <taxon>Thelaziidae</taxon>
        <taxon>Thelazia</taxon>
    </lineage>
</organism>
<keyword evidence="2" id="KW-0217">Developmental protein</keyword>
<dbReference type="OrthoDB" id="6159439at2759"/>
<dbReference type="PROSITE" id="PS00027">
    <property type="entry name" value="HOMEOBOX_1"/>
    <property type="match status" value="1"/>
</dbReference>